<dbReference type="eggNOG" id="COG0575">
    <property type="taxonomic scope" value="Bacteria"/>
</dbReference>
<dbReference type="Proteomes" id="UP000030856">
    <property type="component" value="Unassembled WGS sequence"/>
</dbReference>
<name>A0A0B0HB01_SOVGS</name>
<gene>
    <name evidence="2" type="ORF">JV46_09320</name>
</gene>
<keyword evidence="1" id="KW-1133">Transmembrane helix</keyword>
<dbReference type="AlphaFoldDB" id="A0A0B0HB01"/>
<dbReference type="STRING" id="2340.JV46_09320"/>
<dbReference type="Pfam" id="PF01864">
    <property type="entry name" value="CarS-like"/>
    <property type="match status" value="1"/>
</dbReference>
<keyword evidence="3" id="KW-1185">Reference proteome</keyword>
<evidence type="ECO:0000313" key="2">
    <source>
        <dbReference type="EMBL" id="KHF25049.1"/>
    </source>
</evidence>
<proteinExistence type="predicted"/>
<organism evidence="2 3">
    <name type="scientific">Solemya velum gill symbiont</name>
    <dbReference type="NCBI Taxonomy" id="2340"/>
    <lineage>
        <taxon>Bacteria</taxon>
        <taxon>Pseudomonadati</taxon>
        <taxon>Pseudomonadota</taxon>
        <taxon>Gammaproteobacteria</taxon>
        <taxon>sulfur-oxidizing symbionts</taxon>
    </lineage>
</organism>
<dbReference type="OrthoDB" id="8850121at2"/>
<dbReference type="GeneID" id="86992823"/>
<feature type="transmembrane region" description="Helical" evidence="1">
    <location>
        <begin position="77"/>
        <end position="94"/>
    </location>
</feature>
<dbReference type="RefSeq" id="WP_052132190.1">
    <property type="nucleotide sequence ID" value="NZ_JRAA01000002.1"/>
</dbReference>
<feature type="transmembrane region" description="Helical" evidence="1">
    <location>
        <begin position="133"/>
        <end position="152"/>
    </location>
</feature>
<evidence type="ECO:0000256" key="1">
    <source>
        <dbReference type="SAM" id="Phobius"/>
    </source>
</evidence>
<protein>
    <submittedName>
        <fullName evidence="2">Putative integral membrane protein</fullName>
    </submittedName>
</protein>
<keyword evidence="1" id="KW-0812">Transmembrane</keyword>
<dbReference type="EMBL" id="JRAA01000002">
    <property type="protein sequence ID" value="KHF25049.1"/>
    <property type="molecule type" value="Genomic_DNA"/>
</dbReference>
<reference evidence="2 3" key="1">
    <citation type="journal article" date="2014" name="BMC Genomics">
        <title>The genome of the intracellular bacterium of the coastal bivalve, Solemya velum: a blueprint for thriving in and out of symbiosis.</title>
        <authorList>
            <person name="Dmytrenko O."/>
            <person name="Russell S.L."/>
            <person name="Loo W.T."/>
            <person name="Fontanez K.M."/>
            <person name="Liao L."/>
            <person name="Roeselers G."/>
            <person name="Sharma R."/>
            <person name="Stewart F.J."/>
            <person name="Newton I.L."/>
            <person name="Woyke T."/>
            <person name="Wu D."/>
            <person name="Lang J.M."/>
            <person name="Eisen J.A."/>
            <person name="Cavanaugh C.M."/>
        </authorList>
    </citation>
    <scope>NUCLEOTIDE SEQUENCE [LARGE SCALE GENOMIC DNA]</scope>
    <source>
        <strain evidence="2 3">WH</strain>
    </source>
</reference>
<keyword evidence="1" id="KW-0472">Membrane</keyword>
<sequence>MTAADLFLFLLLLGANGAPIATRHLLGERWRWPLDGGRLFVDQKPLFGSSKTVSGVVVAILTCVFLALLFGYGWRAGFLVGSFAMLGDLFSSFIKRRMGMQPSAPALLLDQVPESLFPLLAIAPLFELSWMKLVLLMLAFVIASFLLSRLAYHLGIRRHPY</sequence>
<dbReference type="PANTHER" id="PTHR39650:SF1">
    <property type="entry name" value="CDP-ARCHAEOL SYNTHASE"/>
    <property type="match status" value="1"/>
</dbReference>
<comment type="caution">
    <text evidence="2">The sequence shown here is derived from an EMBL/GenBank/DDBJ whole genome shotgun (WGS) entry which is preliminary data.</text>
</comment>
<feature type="transmembrane region" description="Helical" evidence="1">
    <location>
        <begin position="52"/>
        <end position="70"/>
    </location>
</feature>
<dbReference type="PANTHER" id="PTHR39650">
    <property type="entry name" value="CDP-ARCHAEOL SYNTHASE"/>
    <property type="match status" value="1"/>
</dbReference>
<dbReference type="InterPro" id="IPR032690">
    <property type="entry name" value="CarS"/>
</dbReference>
<evidence type="ECO:0000313" key="3">
    <source>
        <dbReference type="Proteomes" id="UP000030856"/>
    </source>
</evidence>
<accession>A0A0B0HB01</accession>